<name>A0A290XFX7_9GAMM</name>
<evidence type="ECO:0000256" key="3">
    <source>
        <dbReference type="ARBA" id="ARBA00005119"/>
    </source>
</evidence>
<dbReference type="RefSeq" id="WP_096299039.1">
    <property type="nucleotide sequence ID" value="NZ_CP023406.1"/>
</dbReference>
<keyword evidence="8" id="KW-1003">Cell membrane</keyword>
<dbReference type="Proteomes" id="UP000218968">
    <property type="component" value="Chromosome"/>
</dbReference>
<comment type="pathway">
    <text evidence="4">Lipid metabolism.</text>
</comment>
<evidence type="ECO:0000256" key="10">
    <source>
        <dbReference type="ARBA" id="ARBA00022679"/>
    </source>
</evidence>
<evidence type="ECO:0000256" key="8">
    <source>
        <dbReference type="ARBA" id="ARBA00022475"/>
    </source>
</evidence>
<dbReference type="EMBL" id="CP023406">
    <property type="protein sequence ID" value="ATD68040.1"/>
    <property type="molecule type" value="Genomic_DNA"/>
</dbReference>
<evidence type="ECO:0000256" key="2">
    <source>
        <dbReference type="ARBA" id="ARBA00004651"/>
    </source>
</evidence>
<dbReference type="GO" id="GO:0004605">
    <property type="term" value="F:phosphatidate cytidylyltransferase activity"/>
    <property type="evidence" value="ECO:0007669"/>
    <property type="project" value="UniProtKB-EC"/>
</dbReference>
<dbReference type="UniPathway" id="UPA00557">
    <property type="reaction ID" value="UER00614"/>
</dbReference>
<evidence type="ECO:0000313" key="21">
    <source>
        <dbReference type="Proteomes" id="UP000218968"/>
    </source>
</evidence>
<dbReference type="OrthoDB" id="9799199at2"/>
<feature type="transmembrane region" description="Helical" evidence="19">
    <location>
        <begin position="213"/>
        <end position="233"/>
    </location>
</feature>
<feature type="transmembrane region" description="Helical" evidence="19">
    <location>
        <begin position="116"/>
        <end position="139"/>
    </location>
</feature>
<proteinExistence type="inferred from homology"/>
<evidence type="ECO:0000256" key="18">
    <source>
        <dbReference type="RuleBase" id="RU003938"/>
    </source>
</evidence>
<evidence type="ECO:0000256" key="1">
    <source>
        <dbReference type="ARBA" id="ARBA00001698"/>
    </source>
</evidence>
<evidence type="ECO:0000256" key="9">
    <source>
        <dbReference type="ARBA" id="ARBA00022516"/>
    </source>
</evidence>
<dbReference type="InterPro" id="IPR000374">
    <property type="entry name" value="PC_trans"/>
</dbReference>
<organism evidence="20 21">
    <name type="scientific">Luteimonas chenhongjianii</name>
    <dbReference type="NCBI Taxonomy" id="2006110"/>
    <lineage>
        <taxon>Bacteria</taxon>
        <taxon>Pseudomonadati</taxon>
        <taxon>Pseudomonadota</taxon>
        <taxon>Gammaproteobacteria</taxon>
        <taxon>Lysobacterales</taxon>
        <taxon>Lysobacteraceae</taxon>
        <taxon>Luteimonas</taxon>
    </lineage>
</organism>
<evidence type="ECO:0000256" key="13">
    <source>
        <dbReference type="ARBA" id="ARBA00022989"/>
    </source>
</evidence>
<comment type="subcellular location">
    <subcellularLocation>
        <location evidence="2">Cell membrane</location>
        <topology evidence="2">Multi-pass membrane protein</topology>
    </subcellularLocation>
</comment>
<evidence type="ECO:0000256" key="11">
    <source>
        <dbReference type="ARBA" id="ARBA00022692"/>
    </source>
</evidence>
<dbReference type="PROSITE" id="PS01315">
    <property type="entry name" value="CDS"/>
    <property type="match status" value="1"/>
</dbReference>
<evidence type="ECO:0000256" key="7">
    <source>
        <dbReference type="ARBA" id="ARBA00019373"/>
    </source>
</evidence>
<dbReference type="Pfam" id="PF01148">
    <property type="entry name" value="CTP_transf_1"/>
    <property type="match status" value="1"/>
</dbReference>
<keyword evidence="15 19" id="KW-0472">Membrane</keyword>
<evidence type="ECO:0000256" key="14">
    <source>
        <dbReference type="ARBA" id="ARBA00023098"/>
    </source>
</evidence>
<evidence type="ECO:0000256" key="15">
    <source>
        <dbReference type="ARBA" id="ARBA00023136"/>
    </source>
</evidence>
<accession>A0A290XFX7</accession>
<sequence length="279" mass="29396">MTRTRILAALLMAPIAIAAVLLLNTPWIAAVSAIVFLTALWEWLRLADIDDTLARTALLLLNLLLMVAVVWASATGGGSLVLLKMLAMAGVAWWLLATLWLRHYDFASDHDTRARVFKLAAGTLAVIPAWAALCVIHAGENGGHGNRWLLLALAIVWATDTGAYFTGRKFGKHKLAPRISPNKTIEGLVGGLVAGVLVAVAFAPLAGASLAQLPLVALVAVATVLASVVGDLFESLLKRHVGAKDSGTLIPGHGGVLDRLDSVLAALPVFAFGQIWLGF</sequence>
<evidence type="ECO:0000256" key="19">
    <source>
        <dbReference type="SAM" id="Phobius"/>
    </source>
</evidence>
<evidence type="ECO:0000256" key="5">
    <source>
        <dbReference type="ARBA" id="ARBA00010185"/>
    </source>
</evidence>
<reference evidence="21" key="1">
    <citation type="submission" date="2017-09" db="EMBL/GenBank/DDBJ databases">
        <title>Luteimonas liuhanmingii sp.nov., isolated from the intestinal contents of Tibetan Plateau Pika in Yushu, Qinghai Province, China.</title>
        <authorList>
            <person name="Gui Z."/>
        </authorList>
    </citation>
    <scope>NUCLEOTIDE SEQUENCE [LARGE SCALE GENOMIC DNA]</scope>
    <source>
        <strain evidence="21">100111</strain>
    </source>
</reference>
<keyword evidence="17" id="KW-1208">Phospholipid metabolism</keyword>
<dbReference type="PANTHER" id="PTHR46382">
    <property type="entry name" value="PHOSPHATIDATE CYTIDYLYLTRANSFERASE"/>
    <property type="match status" value="1"/>
</dbReference>
<comment type="catalytic activity">
    <reaction evidence="1 18">
        <text>a 1,2-diacyl-sn-glycero-3-phosphate + CTP + H(+) = a CDP-1,2-diacyl-sn-glycerol + diphosphate</text>
        <dbReference type="Rhea" id="RHEA:16229"/>
        <dbReference type="ChEBI" id="CHEBI:15378"/>
        <dbReference type="ChEBI" id="CHEBI:33019"/>
        <dbReference type="ChEBI" id="CHEBI:37563"/>
        <dbReference type="ChEBI" id="CHEBI:58332"/>
        <dbReference type="ChEBI" id="CHEBI:58608"/>
        <dbReference type="EC" id="2.7.7.41"/>
    </reaction>
</comment>
<feature type="transmembrane region" description="Helical" evidence="19">
    <location>
        <begin position="187"/>
        <end position="207"/>
    </location>
</feature>
<dbReference type="GO" id="GO:0016024">
    <property type="term" value="P:CDP-diacylglycerol biosynthetic process"/>
    <property type="evidence" value="ECO:0007669"/>
    <property type="project" value="UniProtKB-UniPathway"/>
</dbReference>
<comment type="pathway">
    <text evidence="3 18">Phospholipid metabolism; CDP-diacylglycerol biosynthesis; CDP-diacylglycerol from sn-glycerol 3-phosphate: step 3/3.</text>
</comment>
<keyword evidence="11 18" id="KW-0812">Transmembrane</keyword>
<dbReference type="KEGG" id="lum:CNR27_11865"/>
<feature type="transmembrane region" description="Helical" evidence="19">
    <location>
        <begin position="145"/>
        <end position="166"/>
    </location>
</feature>
<evidence type="ECO:0000256" key="4">
    <source>
        <dbReference type="ARBA" id="ARBA00005189"/>
    </source>
</evidence>
<comment type="similarity">
    <text evidence="5 18">Belongs to the CDS family.</text>
</comment>
<evidence type="ECO:0000256" key="17">
    <source>
        <dbReference type="ARBA" id="ARBA00023264"/>
    </source>
</evidence>
<dbReference type="EC" id="2.7.7.41" evidence="6 18"/>
<evidence type="ECO:0000256" key="16">
    <source>
        <dbReference type="ARBA" id="ARBA00023209"/>
    </source>
</evidence>
<keyword evidence="13 19" id="KW-1133">Transmembrane helix</keyword>
<keyword evidence="14" id="KW-0443">Lipid metabolism</keyword>
<keyword evidence="9" id="KW-0444">Lipid biosynthesis</keyword>
<evidence type="ECO:0000313" key="20">
    <source>
        <dbReference type="EMBL" id="ATD68040.1"/>
    </source>
</evidence>
<feature type="transmembrane region" description="Helical" evidence="19">
    <location>
        <begin position="80"/>
        <end position="104"/>
    </location>
</feature>
<dbReference type="PANTHER" id="PTHR46382:SF1">
    <property type="entry name" value="PHOSPHATIDATE CYTIDYLYLTRANSFERASE"/>
    <property type="match status" value="1"/>
</dbReference>
<keyword evidence="16" id="KW-0594">Phospholipid biosynthesis</keyword>
<gene>
    <name evidence="20" type="ORF">CNR27_11865</name>
</gene>
<evidence type="ECO:0000256" key="6">
    <source>
        <dbReference type="ARBA" id="ARBA00012487"/>
    </source>
</evidence>
<keyword evidence="12 18" id="KW-0548">Nucleotidyltransferase</keyword>
<dbReference type="GO" id="GO:0005886">
    <property type="term" value="C:plasma membrane"/>
    <property type="evidence" value="ECO:0007669"/>
    <property type="project" value="UniProtKB-SubCell"/>
</dbReference>
<evidence type="ECO:0000256" key="12">
    <source>
        <dbReference type="ARBA" id="ARBA00022695"/>
    </source>
</evidence>
<keyword evidence="10 18" id="KW-0808">Transferase</keyword>
<feature type="transmembrane region" description="Helical" evidence="19">
    <location>
        <begin position="56"/>
        <end position="74"/>
    </location>
</feature>
<dbReference type="AlphaFoldDB" id="A0A290XFX7"/>
<protein>
    <recommendedName>
        <fullName evidence="7 18">Phosphatidate cytidylyltransferase</fullName>
        <ecNumber evidence="6 18">2.7.7.41</ecNumber>
    </recommendedName>
</protein>
<keyword evidence="21" id="KW-1185">Reference proteome</keyword>